<evidence type="ECO:0000313" key="3">
    <source>
        <dbReference type="Proteomes" id="UP000078544"/>
    </source>
</evidence>
<evidence type="ECO:0000259" key="1">
    <source>
        <dbReference type="PROSITE" id="PS51203"/>
    </source>
</evidence>
<keyword evidence="3" id="KW-1185">Reference proteome</keyword>
<organism evidence="2 3">
    <name type="scientific">Moelleriella libera RCEF 2490</name>
    <dbReference type="NCBI Taxonomy" id="1081109"/>
    <lineage>
        <taxon>Eukaryota</taxon>
        <taxon>Fungi</taxon>
        <taxon>Dikarya</taxon>
        <taxon>Ascomycota</taxon>
        <taxon>Pezizomycotina</taxon>
        <taxon>Sordariomycetes</taxon>
        <taxon>Hypocreomycetidae</taxon>
        <taxon>Hypocreales</taxon>
        <taxon>Clavicipitaceae</taxon>
        <taxon>Moelleriella</taxon>
    </lineage>
</organism>
<name>A0A168D6W7_9HYPO</name>
<dbReference type="PANTHER" id="PTHR45862">
    <property type="entry name" value="PROTEIN SGT1 HOMOLOG"/>
    <property type="match status" value="1"/>
</dbReference>
<dbReference type="EMBL" id="AZGY01000006">
    <property type="protein sequence ID" value="KZZ97427.1"/>
    <property type="molecule type" value="Genomic_DNA"/>
</dbReference>
<dbReference type="STRING" id="1081109.A0A168D6W7"/>
<accession>A0A168D6W7</accession>
<dbReference type="InterPro" id="IPR007052">
    <property type="entry name" value="CS_dom"/>
</dbReference>
<dbReference type="InterPro" id="IPR019734">
    <property type="entry name" value="TPR_rpt"/>
</dbReference>
<dbReference type="SUPFAM" id="SSF48452">
    <property type="entry name" value="TPR-like"/>
    <property type="match status" value="1"/>
</dbReference>
<feature type="domain" description="CS" evidence="1">
    <location>
        <begin position="263"/>
        <end position="352"/>
    </location>
</feature>
<dbReference type="OrthoDB" id="1898560at2759"/>
<comment type="caution">
    <text evidence="2">The sequence shown here is derived from an EMBL/GenBank/DDBJ whole genome shotgun (WGS) entry which is preliminary data.</text>
</comment>
<dbReference type="SMART" id="SM00028">
    <property type="entry name" value="TPR"/>
    <property type="match status" value="2"/>
</dbReference>
<dbReference type="Gene3D" id="2.60.40.790">
    <property type="match status" value="1"/>
</dbReference>
<dbReference type="SUPFAM" id="SSF49764">
    <property type="entry name" value="HSP20-like chaperones"/>
    <property type="match status" value="1"/>
</dbReference>
<dbReference type="AlphaFoldDB" id="A0A168D6W7"/>
<dbReference type="InterPro" id="IPR008978">
    <property type="entry name" value="HSP20-like_chaperone"/>
</dbReference>
<dbReference type="PROSITE" id="PS51203">
    <property type="entry name" value="CS"/>
    <property type="match status" value="1"/>
</dbReference>
<reference evidence="2 3" key="1">
    <citation type="journal article" date="2016" name="Genome Biol. Evol.">
        <title>Divergent and convergent evolution of fungal pathogenicity.</title>
        <authorList>
            <person name="Shang Y."/>
            <person name="Xiao G."/>
            <person name="Zheng P."/>
            <person name="Cen K."/>
            <person name="Zhan S."/>
            <person name="Wang C."/>
        </authorList>
    </citation>
    <scope>NUCLEOTIDE SEQUENCE [LARGE SCALE GENOMIC DNA]</scope>
    <source>
        <strain evidence="2 3">RCEF 2490</strain>
    </source>
</reference>
<protein>
    <submittedName>
        <fullName evidence="2">SGT1 and CS domain containing protein</fullName>
    </submittedName>
</protein>
<dbReference type="InterPro" id="IPR011990">
    <property type="entry name" value="TPR-like_helical_dom_sf"/>
</dbReference>
<gene>
    <name evidence="2" type="ORF">AAL_03391</name>
</gene>
<sequence length="366" mass="40697">MSHITIANQGLEAFEAKRWEEAIDKLSQALKVSKNPSWLLARAKALQQLKRDEESLDDANLAFHTAYERSNRSLMIESHYRRGVAYMRLGQYANADCCCLYAMRLCEGFPVVEPEDIRAQHTDEHGFWTASADAVKLEIKEHSKHSWADPSALANLSSQSNIGKEWRLASAMRLQILFAMSKLPADDPARKATVDVKPAVKELADFTLNQGTGVAVNENTRVTPNEGTRVDFNEGIVNTFKVGTGDVPQNTNVAAEKPAVGNDTPPRLQDFQTDSTITVSIFSKGTKTNLRVYFLQDGARLTGLTWPNGKEKEFSFQTYAPIEAPKSSYSVTPNKVELRLVKKVPSKWPQLLKEAADEPVDAAVEK</sequence>
<proteinExistence type="predicted"/>
<dbReference type="CDD" id="cd06466">
    <property type="entry name" value="p23_CS_SGT1_like"/>
    <property type="match status" value="1"/>
</dbReference>
<evidence type="ECO:0000313" key="2">
    <source>
        <dbReference type="EMBL" id="KZZ97427.1"/>
    </source>
</evidence>
<dbReference type="Gene3D" id="1.25.40.10">
    <property type="entry name" value="Tetratricopeptide repeat domain"/>
    <property type="match status" value="1"/>
</dbReference>
<dbReference type="InterPro" id="IPR044563">
    <property type="entry name" value="Sgt1-like"/>
</dbReference>
<dbReference type="GO" id="GO:0051087">
    <property type="term" value="F:protein-folding chaperone binding"/>
    <property type="evidence" value="ECO:0007669"/>
    <property type="project" value="InterPro"/>
</dbReference>
<dbReference type="Proteomes" id="UP000078544">
    <property type="component" value="Unassembled WGS sequence"/>
</dbReference>